<evidence type="ECO:0000256" key="1">
    <source>
        <dbReference type="SAM" id="MobiDB-lite"/>
    </source>
</evidence>
<reference evidence="2" key="1">
    <citation type="submission" date="2023-10" db="EMBL/GenBank/DDBJ databases">
        <authorList>
            <person name="Chen Y."/>
            <person name="Shah S."/>
            <person name="Dougan E. K."/>
            <person name="Thang M."/>
            <person name="Chan C."/>
        </authorList>
    </citation>
    <scope>NUCLEOTIDE SEQUENCE [LARGE SCALE GENOMIC DNA]</scope>
</reference>
<name>A0ABN9T099_9DINO</name>
<accession>A0ABN9T099</accession>
<gene>
    <name evidence="2" type="ORF">PCOR1329_LOCUS34188</name>
</gene>
<feature type="region of interest" description="Disordered" evidence="1">
    <location>
        <begin position="1"/>
        <end position="31"/>
    </location>
</feature>
<protein>
    <recommendedName>
        <fullName evidence="4">Ornithine decarboxylase antizyme</fullName>
    </recommendedName>
</protein>
<feature type="compositionally biased region" description="Pro residues" evidence="1">
    <location>
        <begin position="1"/>
        <end position="11"/>
    </location>
</feature>
<evidence type="ECO:0000313" key="3">
    <source>
        <dbReference type="Proteomes" id="UP001189429"/>
    </source>
</evidence>
<keyword evidence="3" id="KW-1185">Reference proteome</keyword>
<comment type="caution">
    <text evidence="2">The sequence shown here is derived from an EMBL/GenBank/DDBJ whole genome shotgun (WGS) entry which is preliminary data.</text>
</comment>
<sequence length="184" mass="19440">MDGSIGPPPGGSPSGGGSHTQRSPPPSRRELAPYELWSRDEEAGAAVGFRCVHDVRRRVFYAKFEARNTEPDARGSDLERATKGAITTLLDVAEACRSRKITIGLGPEDAGSAELVCSLLYLGFQVVPSRKSPLVGTALLLDFDIGWPSFPGGTLSSDYTCTATSECSTSAEEDGLQDNGTDSS</sequence>
<evidence type="ECO:0008006" key="4">
    <source>
        <dbReference type="Google" id="ProtNLM"/>
    </source>
</evidence>
<dbReference type="EMBL" id="CAUYUJ010014205">
    <property type="protein sequence ID" value="CAK0838167.1"/>
    <property type="molecule type" value="Genomic_DNA"/>
</dbReference>
<proteinExistence type="predicted"/>
<organism evidence="2 3">
    <name type="scientific">Prorocentrum cordatum</name>
    <dbReference type="NCBI Taxonomy" id="2364126"/>
    <lineage>
        <taxon>Eukaryota</taxon>
        <taxon>Sar</taxon>
        <taxon>Alveolata</taxon>
        <taxon>Dinophyceae</taxon>
        <taxon>Prorocentrales</taxon>
        <taxon>Prorocentraceae</taxon>
        <taxon>Prorocentrum</taxon>
    </lineage>
</organism>
<evidence type="ECO:0000313" key="2">
    <source>
        <dbReference type="EMBL" id="CAK0838167.1"/>
    </source>
</evidence>
<dbReference type="Proteomes" id="UP001189429">
    <property type="component" value="Unassembled WGS sequence"/>
</dbReference>